<dbReference type="eggNOG" id="COG3612">
    <property type="taxonomic scope" value="Bacteria"/>
</dbReference>
<dbReference type="GeneID" id="93728892"/>
<feature type="compositionally biased region" description="Low complexity" evidence="1">
    <location>
        <begin position="10"/>
        <end position="20"/>
    </location>
</feature>
<proteinExistence type="predicted"/>
<evidence type="ECO:0000256" key="1">
    <source>
        <dbReference type="SAM" id="MobiDB-lite"/>
    </source>
</evidence>
<name>B5GYB7_STRCL</name>
<feature type="region of interest" description="Disordered" evidence="1">
    <location>
        <begin position="1"/>
        <end position="21"/>
    </location>
</feature>
<organism evidence="2 3">
    <name type="scientific">Streptomyces clavuligerus</name>
    <dbReference type="NCBI Taxonomy" id="1901"/>
    <lineage>
        <taxon>Bacteria</taxon>
        <taxon>Bacillati</taxon>
        <taxon>Actinomycetota</taxon>
        <taxon>Actinomycetes</taxon>
        <taxon>Kitasatosporales</taxon>
        <taxon>Streptomycetaceae</taxon>
        <taxon>Streptomyces</taxon>
    </lineage>
</organism>
<dbReference type="RefSeq" id="WP_003956925.1">
    <property type="nucleotide sequence ID" value="NZ_CM000913.1"/>
</dbReference>
<dbReference type="STRING" id="1901.BB341_05640"/>
<dbReference type="EMBL" id="CM000913">
    <property type="protein sequence ID" value="EFG09724.1"/>
    <property type="molecule type" value="Genomic_DNA"/>
</dbReference>
<dbReference type="KEGG" id="sclf:BB341_05640"/>
<evidence type="ECO:0008006" key="4">
    <source>
        <dbReference type="Google" id="ProtNLM"/>
    </source>
</evidence>
<evidence type="ECO:0000313" key="2">
    <source>
        <dbReference type="EMBL" id="EFG09724.1"/>
    </source>
</evidence>
<protein>
    <recommendedName>
        <fullName evidence="4">Prenyltransferase</fullName>
    </recommendedName>
</protein>
<dbReference type="AlphaFoldDB" id="B5GYB7"/>
<keyword evidence="3" id="KW-1185">Reference proteome</keyword>
<evidence type="ECO:0000313" key="3">
    <source>
        <dbReference type="Proteomes" id="UP000002357"/>
    </source>
</evidence>
<gene>
    <name evidence="2" type="ORF">SCLAV_4652</name>
</gene>
<sequence>MAGTGAGPVPSSSSPSSPSPLDRAERFVWLTARVLEQRRFAYHFLGGEADAVEAALTAYLGGDGGYGYALEPDLRGPVSQPLHTGHALRVLDSIGRCGGLRVERMCRYFTDVSTREGALPAIHPSQRGFPAAPFVPVVNDPPGALLSTGPVVGLLHRNQVWHAWLFRATDFCWAAVDALTDSHPYEIEAAVAFLDGVPDRVRAEAAADRLGRLVRERRLAVLDPERRAEYPVAEGYAPGEHHFPYDYARTPTSLARRWFTEEEITHSLDHLAAEQQEDGGWPVNWRQWAPGTALEARPIVTIEALRTLRAYGRLVG</sequence>
<dbReference type="Proteomes" id="UP000002357">
    <property type="component" value="Chromosome"/>
</dbReference>
<accession>B5GYB7</accession>
<reference evidence="2 3" key="1">
    <citation type="journal article" date="2010" name="Genome Biol. Evol.">
        <title>The sequence of a 1.8-mb bacterial linear plasmid reveals a rich evolutionary reservoir of secondary metabolic pathways.</title>
        <authorList>
            <person name="Medema M.H."/>
            <person name="Trefzer A."/>
            <person name="Kovalchuk A."/>
            <person name="van den Berg M."/>
            <person name="Mueller U."/>
            <person name="Heijne W."/>
            <person name="Wu L."/>
            <person name="Alam M.T."/>
            <person name="Ronning C.M."/>
            <person name="Nierman W.C."/>
            <person name="Bovenberg R.A.L."/>
            <person name="Breitling R."/>
            <person name="Takano E."/>
        </authorList>
    </citation>
    <scope>NUCLEOTIDE SEQUENCE [LARGE SCALE GENOMIC DNA]</scope>
    <source>
        <strain evidence="3">ATCC 27064 / DSM 738 / JCM 4710 / NBRC 13307 / NCIMB 12785 / NRRL 3585 / VKM Ac-602</strain>
    </source>
</reference>
<dbReference type="OrthoDB" id="3286086at2"/>